<name>E8U622_DEIML</name>
<dbReference type="Proteomes" id="UP000008635">
    <property type="component" value="Chromosome"/>
</dbReference>
<dbReference type="STRING" id="709986.Deima_0856"/>
<evidence type="ECO:0000256" key="1">
    <source>
        <dbReference type="SAM" id="Phobius"/>
    </source>
</evidence>
<reference evidence="2 3" key="1">
    <citation type="journal article" date="2011" name="Stand. Genomic Sci.">
        <title>Complete genome sequence of Deinococcus maricopensis type strain (LB-34).</title>
        <authorList>
            <person name="Pukall R."/>
            <person name="Zeytun A."/>
            <person name="Lucas S."/>
            <person name="Lapidus A."/>
            <person name="Hammon N."/>
            <person name="Deshpande S."/>
            <person name="Nolan M."/>
            <person name="Cheng J.F."/>
            <person name="Pitluck S."/>
            <person name="Liolios K."/>
            <person name="Pagani I."/>
            <person name="Mikhailova N."/>
            <person name="Ivanova N."/>
            <person name="Mavromatis K."/>
            <person name="Pati A."/>
            <person name="Tapia R."/>
            <person name="Han C."/>
            <person name="Goodwin L."/>
            <person name="Chen A."/>
            <person name="Palaniappan K."/>
            <person name="Land M."/>
            <person name="Hauser L."/>
            <person name="Chang Y.J."/>
            <person name="Jeffries C.D."/>
            <person name="Brambilla E.M."/>
            <person name="Rohde M."/>
            <person name="Goker M."/>
            <person name="Detter J.C."/>
            <person name="Woyke T."/>
            <person name="Bristow J."/>
            <person name="Eisen J.A."/>
            <person name="Markowitz V."/>
            <person name="Hugenholtz P."/>
            <person name="Kyrpides N.C."/>
            <person name="Klenk H.P."/>
        </authorList>
    </citation>
    <scope>NUCLEOTIDE SEQUENCE [LARGE SCALE GENOMIC DNA]</scope>
    <source>
        <strain evidence="3">DSM 21211 / LMG 22137 / NRRL B-23946 / LB-34</strain>
    </source>
</reference>
<keyword evidence="1" id="KW-1133">Transmembrane helix</keyword>
<sequence length="69" mass="7799">MSQRDFRQYLLGLFARFAWFVLGVIILTPDLPQDAPLWLACVQAGLHGLLGMLVPRAATWALTAWTFRP</sequence>
<dbReference type="AlphaFoldDB" id="E8U622"/>
<dbReference type="KEGG" id="dmr:Deima_0856"/>
<dbReference type="RefSeq" id="WP_013556016.1">
    <property type="nucleotide sequence ID" value="NC_014958.1"/>
</dbReference>
<feature type="transmembrane region" description="Helical" evidence="1">
    <location>
        <begin position="35"/>
        <end position="54"/>
    </location>
</feature>
<accession>E8U622</accession>
<feature type="transmembrane region" description="Helical" evidence="1">
    <location>
        <begin position="9"/>
        <end position="29"/>
    </location>
</feature>
<evidence type="ECO:0000313" key="2">
    <source>
        <dbReference type="EMBL" id="ADV66511.1"/>
    </source>
</evidence>
<keyword evidence="3" id="KW-1185">Reference proteome</keyword>
<organism evidence="2 3">
    <name type="scientific">Deinococcus maricopensis (strain DSM 21211 / LMG 22137 / NRRL B-23946 / LB-34)</name>
    <dbReference type="NCBI Taxonomy" id="709986"/>
    <lineage>
        <taxon>Bacteria</taxon>
        <taxon>Thermotogati</taxon>
        <taxon>Deinococcota</taxon>
        <taxon>Deinococci</taxon>
        <taxon>Deinococcales</taxon>
        <taxon>Deinococcaceae</taxon>
        <taxon>Deinococcus</taxon>
    </lineage>
</organism>
<evidence type="ECO:0000313" key="3">
    <source>
        <dbReference type="Proteomes" id="UP000008635"/>
    </source>
</evidence>
<protein>
    <submittedName>
        <fullName evidence="2">Uncharacterized protein</fullName>
    </submittedName>
</protein>
<gene>
    <name evidence="2" type="ordered locus">Deima_0856</name>
</gene>
<dbReference type="EMBL" id="CP002454">
    <property type="protein sequence ID" value="ADV66511.1"/>
    <property type="molecule type" value="Genomic_DNA"/>
</dbReference>
<dbReference type="HOGENOM" id="CLU_2768975_0_0_0"/>
<keyword evidence="1" id="KW-0812">Transmembrane</keyword>
<keyword evidence="1" id="KW-0472">Membrane</keyword>
<proteinExistence type="predicted"/>
<reference evidence="3" key="2">
    <citation type="submission" date="2011-01" db="EMBL/GenBank/DDBJ databases">
        <title>The complete genome of Deinococcus maricopensis DSM 21211.</title>
        <authorList>
            <consortium name="US DOE Joint Genome Institute (JGI-PGF)"/>
            <person name="Lucas S."/>
            <person name="Copeland A."/>
            <person name="Lapidus A."/>
            <person name="Goodwin L."/>
            <person name="Pitluck S."/>
            <person name="Kyrpides N."/>
            <person name="Mavromatis K."/>
            <person name="Pagani I."/>
            <person name="Ivanova N."/>
            <person name="Ovchinnikova G."/>
            <person name="Zeytun A."/>
            <person name="Detter J.C."/>
            <person name="Han C."/>
            <person name="Land M."/>
            <person name="Hauser L."/>
            <person name="Markowitz V."/>
            <person name="Cheng J.-F."/>
            <person name="Hugenholtz P."/>
            <person name="Woyke T."/>
            <person name="Wu D."/>
            <person name="Pukall R."/>
            <person name="Gehrich-Schroeter G."/>
            <person name="Brambilla E."/>
            <person name="Klenk H.-P."/>
            <person name="Eisen J.A."/>
        </authorList>
    </citation>
    <scope>NUCLEOTIDE SEQUENCE [LARGE SCALE GENOMIC DNA]</scope>
    <source>
        <strain evidence="3">DSM 21211 / LMG 22137 / NRRL B-23946 / LB-34</strain>
    </source>
</reference>